<dbReference type="InterPro" id="IPR011738">
    <property type="entry name" value="Phage_CHP"/>
</dbReference>
<organism evidence="1 2">
    <name type="scientific">Sedimentitalea xiamensis</name>
    <dbReference type="NCBI Taxonomy" id="3050037"/>
    <lineage>
        <taxon>Bacteria</taxon>
        <taxon>Pseudomonadati</taxon>
        <taxon>Pseudomonadota</taxon>
        <taxon>Alphaproteobacteria</taxon>
        <taxon>Rhodobacterales</taxon>
        <taxon>Paracoccaceae</taxon>
        <taxon>Sedimentitalea</taxon>
    </lineage>
</organism>
<dbReference type="RefSeq" id="WP_284487376.1">
    <property type="nucleotide sequence ID" value="NZ_JASNJE010000038.1"/>
</dbReference>
<reference evidence="1 2" key="1">
    <citation type="submission" date="2023-05" db="EMBL/GenBank/DDBJ databases">
        <title>Sedimentitalea sp. nov. JM2-8.</title>
        <authorList>
            <person name="Huang J."/>
        </authorList>
    </citation>
    <scope>NUCLEOTIDE SEQUENCE [LARGE SCALE GENOMIC DNA]</scope>
    <source>
        <strain evidence="1 2">JM2-8</strain>
    </source>
</reference>
<gene>
    <name evidence="1" type="ORF">QO034_20445</name>
</gene>
<dbReference type="EMBL" id="JASNJE010000038">
    <property type="protein sequence ID" value="MDK3075449.1"/>
    <property type="molecule type" value="Genomic_DNA"/>
</dbReference>
<accession>A0ABT7FL49</accession>
<comment type="caution">
    <text evidence="1">The sequence shown here is derived from an EMBL/GenBank/DDBJ whole genome shotgun (WGS) entry which is preliminary data.</text>
</comment>
<evidence type="ECO:0000313" key="2">
    <source>
        <dbReference type="Proteomes" id="UP001227126"/>
    </source>
</evidence>
<sequence>MVSLGDAKAHLRVDHDAEDGLIEGLVDAAADHLQSIDVDVSVVPLPGALRQAILLLVAHYYANREAVSDQLVHVLPLGVARLIAPYRSLGI</sequence>
<dbReference type="InterPro" id="IPR021146">
    <property type="entry name" value="Phage_gp6-like_head-tail"/>
</dbReference>
<proteinExistence type="predicted"/>
<dbReference type="NCBIfam" id="TIGR01560">
    <property type="entry name" value="put_DNA_pack"/>
    <property type="match status" value="1"/>
</dbReference>
<evidence type="ECO:0000313" key="1">
    <source>
        <dbReference type="EMBL" id="MDK3075449.1"/>
    </source>
</evidence>
<dbReference type="Gene3D" id="1.10.3230.30">
    <property type="entry name" value="Phage gp6-like head-tail connector protein"/>
    <property type="match status" value="1"/>
</dbReference>
<dbReference type="Proteomes" id="UP001227126">
    <property type="component" value="Unassembled WGS sequence"/>
</dbReference>
<dbReference type="Pfam" id="PF05135">
    <property type="entry name" value="Phage_connect_1"/>
    <property type="match status" value="1"/>
</dbReference>
<name>A0ABT7FL49_9RHOB</name>
<dbReference type="NCBIfam" id="TIGR02215">
    <property type="entry name" value="phage_chp_gp8"/>
    <property type="match status" value="1"/>
</dbReference>
<dbReference type="InterPro" id="IPR006450">
    <property type="entry name" value="Phage_HK97_gp6-like"/>
</dbReference>
<keyword evidence="2" id="KW-1185">Reference proteome</keyword>
<dbReference type="CDD" id="cd08054">
    <property type="entry name" value="gp6"/>
    <property type="match status" value="1"/>
</dbReference>
<protein>
    <submittedName>
        <fullName evidence="1">Head-tail connector protein</fullName>
    </submittedName>
</protein>